<evidence type="ECO:0000313" key="1">
    <source>
        <dbReference type="EMBL" id="KAJ7719292.1"/>
    </source>
</evidence>
<comment type="caution">
    <text evidence="1">The sequence shown here is derived from an EMBL/GenBank/DDBJ whole genome shotgun (WGS) entry which is preliminary data.</text>
</comment>
<dbReference type="Proteomes" id="UP001215598">
    <property type="component" value="Unassembled WGS sequence"/>
</dbReference>
<keyword evidence="2" id="KW-1185">Reference proteome</keyword>
<proteinExistence type="predicted"/>
<accession>A0AAD7HF11</accession>
<name>A0AAD7HF11_9AGAR</name>
<protein>
    <submittedName>
        <fullName evidence="1">Uncharacterized protein</fullName>
    </submittedName>
</protein>
<dbReference type="EMBL" id="JARKIB010000254">
    <property type="protein sequence ID" value="KAJ7719292.1"/>
    <property type="molecule type" value="Genomic_DNA"/>
</dbReference>
<reference evidence="1" key="1">
    <citation type="submission" date="2023-03" db="EMBL/GenBank/DDBJ databases">
        <title>Massive genome expansion in bonnet fungi (Mycena s.s.) driven by repeated elements and novel gene families across ecological guilds.</title>
        <authorList>
            <consortium name="Lawrence Berkeley National Laboratory"/>
            <person name="Harder C.B."/>
            <person name="Miyauchi S."/>
            <person name="Viragh M."/>
            <person name="Kuo A."/>
            <person name="Thoen E."/>
            <person name="Andreopoulos B."/>
            <person name="Lu D."/>
            <person name="Skrede I."/>
            <person name="Drula E."/>
            <person name="Henrissat B."/>
            <person name="Morin E."/>
            <person name="Kohler A."/>
            <person name="Barry K."/>
            <person name="LaButti K."/>
            <person name="Morin E."/>
            <person name="Salamov A."/>
            <person name="Lipzen A."/>
            <person name="Mereny Z."/>
            <person name="Hegedus B."/>
            <person name="Baldrian P."/>
            <person name="Stursova M."/>
            <person name="Weitz H."/>
            <person name="Taylor A."/>
            <person name="Grigoriev I.V."/>
            <person name="Nagy L.G."/>
            <person name="Martin F."/>
            <person name="Kauserud H."/>
        </authorList>
    </citation>
    <scope>NUCLEOTIDE SEQUENCE</scope>
    <source>
        <strain evidence="1">CBHHK182m</strain>
    </source>
</reference>
<organism evidence="1 2">
    <name type="scientific">Mycena metata</name>
    <dbReference type="NCBI Taxonomy" id="1033252"/>
    <lineage>
        <taxon>Eukaryota</taxon>
        <taxon>Fungi</taxon>
        <taxon>Dikarya</taxon>
        <taxon>Basidiomycota</taxon>
        <taxon>Agaricomycotina</taxon>
        <taxon>Agaricomycetes</taxon>
        <taxon>Agaricomycetidae</taxon>
        <taxon>Agaricales</taxon>
        <taxon>Marasmiineae</taxon>
        <taxon>Mycenaceae</taxon>
        <taxon>Mycena</taxon>
    </lineage>
</organism>
<dbReference type="AlphaFoldDB" id="A0AAD7HF11"/>
<feature type="non-terminal residue" evidence="1">
    <location>
        <position position="1"/>
    </location>
</feature>
<evidence type="ECO:0000313" key="2">
    <source>
        <dbReference type="Proteomes" id="UP001215598"/>
    </source>
</evidence>
<sequence length="75" mass="7646">TSGARIVVISTAALSDSVACSCPPDVGVLAVDAWVVVSADEIKIAVLAGISFSSRSWYRARAASSACVACCLNKK</sequence>
<gene>
    <name evidence="1" type="ORF">B0H16DRAFT_1607041</name>
</gene>